<accession>A0A822YL60</accession>
<name>A0A822YL60_NELNU</name>
<keyword evidence="2" id="KW-1185">Reference proteome</keyword>
<dbReference type="Proteomes" id="UP000607653">
    <property type="component" value="Unassembled WGS sequence"/>
</dbReference>
<organism evidence="1 2">
    <name type="scientific">Nelumbo nucifera</name>
    <name type="common">Sacred lotus</name>
    <dbReference type="NCBI Taxonomy" id="4432"/>
    <lineage>
        <taxon>Eukaryota</taxon>
        <taxon>Viridiplantae</taxon>
        <taxon>Streptophyta</taxon>
        <taxon>Embryophyta</taxon>
        <taxon>Tracheophyta</taxon>
        <taxon>Spermatophyta</taxon>
        <taxon>Magnoliopsida</taxon>
        <taxon>Proteales</taxon>
        <taxon>Nelumbonaceae</taxon>
        <taxon>Nelumbo</taxon>
    </lineage>
</organism>
<evidence type="ECO:0000313" key="2">
    <source>
        <dbReference type="Proteomes" id="UP000607653"/>
    </source>
</evidence>
<proteinExistence type="predicted"/>
<sequence length="83" mass="9904">MVTDRVHSMFWSKQNGRRHYLADICNSTEHRQGIGYVLPEVRRRQSKMEIKDILVRYDRTLLVADPRHCEPKNFSGWGSRARF</sequence>
<dbReference type="EMBL" id="DUZY01000002">
    <property type="protein sequence ID" value="DAD30088.1"/>
    <property type="molecule type" value="Genomic_DNA"/>
</dbReference>
<protein>
    <submittedName>
        <fullName evidence="1">Uncharacterized protein</fullName>
    </submittedName>
</protein>
<dbReference type="InterPro" id="IPR014721">
    <property type="entry name" value="Ribsml_uS5_D2-typ_fold_subgr"/>
</dbReference>
<dbReference type="AlphaFoldDB" id="A0A822YL60"/>
<evidence type="ECO:0000313" key="1">
    <source>
        <dbReference type="EMBL" id="DAD30088.1"/>
    </source>
</evidence>
<reference evidence="1 2" key="1">
    <citation type="journal article" date="2020" name="Mol. Biol. Evol.">
        <title>Distinct Expression and Methylation Patterns for Genes with Different Fates following a Single Whole-Genome Duplication in Flowering Plants.</title>
        <authorList>
            <person name="Shi T."/>
            <person name="Rahmani R.S."/>
            <person name="Gugger P.F."/>
            <person name="Wang M."/>
            <person name="Li H."/>
            <person name="Zhang Y."/>
            <person name="Li Z."/>
            <person name="Wang Q."/>
            <person name="Van de Peer Y."/>
            <person name="Marchal K."/>
            <person name="Chen J."/>
        </authorList>
    </citation>
    <scope>NUCLEOTIDE SEQUENCE [LARGE SCALE GENOMIC DNA]</scope>
    <source>
        <tissue evidence="1">Leaf</tissue>
    </source>
</reference>
<dbReference type="Gene3D" id="3.30.230.10">
    <property type="match status" value="1"/>
</dbReference>
<comment type="caution">
    <text evidence="1">The sequence shown here is derived from an EMBL/GenBank/DDBJ whole genome shotgun (WGS) entry which is preliminary data.</text>
</comment>
<gene>
    <name evidence="1" type="ORF">HUJ06_031556</name>
</gene>